<evidence type="ECO:0000313" key="1">
    <source>
        <dbReference type="EMBL" id="MQL70623.1"/>
    </source>
</evidence>
<reference evidence="1" key="1">
    <citation type="submission" date="2017-07" db="EMBL/GenBank/DDBJ databases">
        <title>Taro Niue Genome Assembly and Annotation.</title>
        <authorList>
            <person name="Atibalentja N."/>
            <person name="Keating K."/>
            <person name="Fields C.J."/>
        </authorList>
    </citation>
    <scope>NUCLEOTIDE SEQUENCE</scope>
    <source>
        <strain evidence="1">Niue_2</strain>
        <tissue evidence="1">Leaf</tissue>
    </source>
</reference>
<comment type="caution">
    <text evidence="1">The sequence shown here is derived from an EMBL/GenBank/DDBJ whole genome shotgun (WGS) entry which is preliminary data.</text>
</comment>
<name>A0A843TMC8_COLES</name>
<accession>A0A843TMC8</accession>
<dbReference type="AlphaFoldDB" id="A0A843TMC8"/>
<evidence type="ECO:0000313" key="2">
    <source>
        <dbReference type="Proteomes" id="UP000652761"/>
    </source>
</evidence>
<dbReference type="Proteomes" id="UP000652761">
    <property type="component" value="Unassembled WGS sequence"/>
</dbReference>
<protein>
    <submittedName>
        <fullName evidence="1">Uncharacterized protein</fullName>
    </submittedName>
</protein>
<dbReference type="EMBL" id="NMUH01000073">
    <property type="protein sequence ID" value="MQL70623.1"/>
    <property type="molecule type" value="Genomic_DNA"/>
</dbReference>
<keyword evidence="2" id="KW-1185">Reference proteome</keyword>
<proteinExistence type="predicted"/>
<gene>
    <name evidence="1" type="ORF">Taro_002915</name>
</gene>
<organism evidence="1 2">
    <name type="scientific">Colocasia esculenta</name>
    <name type="common">Wild taro</name>
    <name type="synonym">Arum esculentum</name>
    <dbReference type="NCBI Taxonomy" id="4460"/>
    <lineage>
        <taxon>Eukaryota</taxon>
        <taxon>Viridiplantae</taxon>
        <taxon>Streptophyta</taxon>
        <taxon>Embryophyta</taxon>
        <taxon>Tracheophyta</taxon>
        <taxon>Spermatophyta</taxon>
        <taxon>Magnoliopsida</taxon>
        <taxon>Liliopsida</taxon>
        <taxon>Araceae</taxon>
        <taxon>Aroideae</taxon>
        <taxon>Colocasieae</taxon>
        <taxon>Colocasia</taxon>
    </lineage>
</organism>
<sequence>MCGAGWRYAARGDARRCAARDGDARRGVAMLGADVVEAPTPGVGMTMRRSETMAMHGAGTGDRGQRRWGCSASARRGFRGFANGEGKRSVEVRLRNGLLGISDPAYLSVSNVQEIANGQNHLNSSLCGPWMSWREDKGEQEFEAILSLKLVKQAINV</sequence>